<feature type="signal peptide" evidence="1">
    <location>
        <begin position="1"/>
        <end position="23"/>
    </location>
</feature>
<accession>A0A8B8C1R1</accession>
<dbReference type="OrthoDB" id="6088714at2759"/>
<dbReference type="RefSeq" id="XP_022309593.1">
    <property type="nucleotide sequence ID" value="XM_022453885.1"/>
</dbReference>
<proteinExistence type="predicted"/>
<evidence type="ECO:0000256" key="1">
    <source>
        <dbReference type="SAM" id="SignalP"/>
    </source>
</evidence>
<name>A0A8B8C1R1_CRAVI</name>
<dbReference type="KEGG" id="cvn:111115226"/>
<reference evidence="3" key="1">
    <citation type="submission" date="2025-08" db="UniProtKB">
        <authorList>
            <consortium name="RefSeq"/>
        </authorList>
    </citation>
    <scope>IDENTIFICATION</scope>
    <source>
        <tissue evidence="3">Whole sample</tissue>
    </source>
</reference>
<gene>
    <name evidence="3" type="primary">LOC111115226</name>
</gene>
<dbReference type="Proteomes" id="UP000694844">
    <property type="component" value="Chromosome 9"/>
</dbReference>
<feature type="chain" id="PRO_5034295379" evidence="1">
    <location>
        <begin position="24"/>
        <end position="152"/>
    </location>
</feature>
<evidence type="ECO:0000313" key="3">
    <source>
        <dbReference type="RefSeq" id="XP_022309593.1"/>
    </source>
</evidence>
<dbReference type="AlphaFoldDB" id="A0A8B8C1R1"/>
<sequence>MEAMRSCAFVSFLCWVLTSLVYADINDRNGARIPHWTEVCPLAAHPDPNRFIQFKPNGEPVEKKCDEGLIFSVDQCSCIWNPPPVGCDKRPSKLGITYYEQNTNNYWLTMVCALGTAFSSATCDCSIHLRINHVNNNPLGPPGSEMIRNIAP</sequence>
<evidence type="ECO:0000313" key="2">
    <source>
        <dbReference type="Proteomes" id="UP000694844"/>
    </source>
</evidence>
<organism evidence="2 3">
    <name type="scientific">Crassostrea virginica</name>
    <name type="common">Eastern oyster</name>
    <dbReference type="NCBI Taxonomy" id="6565"/>
    <lineage>
        <taxon>Eukaryota</taxon>
        <taxon>Metazoa</taxon>
        <taxon>Spiralia</taxon>
        <taxon>Lophotrochozoa</taxon>
        <taxon>Mollusca</taxon>
        <taxon>Bivalvia</taxon>
        <taxon>Autobranchia</taxon>
        <taxon>Pteriomorphia</taxon>
        <taxon>Ostreida</taxon>
        <taxon>Ostreoidea</taxon>
        <taxon>Ostreidae</taxon>
        <taxon>Crassostrea</taxon>
    </lineage>
</organism>
<keyword evidence="1" id="KW-0732">Signal</keyword>
<keyword evidence="2" id="KW-1185">Reference proteome</keyword>
<dbReference type="GeneID" id="111115226"/>
<protein>
    <submittedName>
        <fullName evidence="3">Uncharacterized protein LOC111115226</fullName>
    </submittedName>
</protein>